<proteinExistence type="predicted"/>
<dbReference type="GO" id="GO:0043138">
    <property type="term" value="F:3'-5' DNA helicase activity"/>
    <property type="evidence" value="ECO:0007669"/>
    <property type="project" value="UniProtKB-EC"/>
</dbReference>
<comment type="catalytic activity">
    <reaction evidence="6">
        <text>Couples ATP hydrolysis with the unwinding of duplex DNA by translocating in the 3'-5' direction.</text>
        <dbReference type="EC" id="5.6.2.4"/>
    </reaction>
</comment>
<evidence type="ECO:0000256" key="8">
    <source>
        <dbReference type="ARBA" id="ARBA00048988"/>
    </source>
</evidence>
<comment type="caution">
    <text evidence="12">The sequence shown here is derived from an EMBL/GenBank/DDBJ whole genome shotgun (WGS) entry which is preliminary data.</text>
</comment>
<sequence length="1098" mass="122577">MPLKNLKLISAGAGSGKTYRLTQEMTALLTSGAARPSGIIATTFTKRAAAELKERVRVKLLREGMTQEANELKNALIGTVHGLGVKLLKRFAFEAGVSPQVDIIADEDHQRLFNLSMAAVIKVETIEEIEELCDKLGLSLDGEKFNWRKEVLRVVDIIRGNNFDADAIAKSKRKSWEELAKILPPVNAKITDESFRSRLKIALSETIAALEANEDVDATKVTATGKNTLKRLFSQLNRKGYLPWYELCKLANFKAKGVGAKSRDLVDPIVEIGQLHPTLSAFQNDLHRYQDLIFDCAEAAIAEYDKYKKNRGRIDYTDMEVLVLGLLDNPSVQETLRRELDLLMVDEFQDTSPIQLALFLRLSELAKQSVWVGDPKQSIYGFRGAEPRLMKAVMNANGPVNPANIQKKSWRSREDVVYACNAIFTKAFPDITEEAVVLDPVRTREGSELAPAESPEFAERSGIMHWHFELDGKGRISKSWTMDVLAKAITELLENPPLILPKGSDEERPLIAGDIAILCRTNYGCVEMASALAKQGLPAAIARTGLLQTAESTLILACLKYLLNSSDSLSVAEILLFGSRHDLPNIIDSRLDFLEEQDDDSKQDRPARWEENDPFISILDGLRTSTGEHSTSEMINLLLERLDLRRVIVAWGDGEQRLSNVDELRRLAVAYEDNCHRLHRAASLGGYLLYLDQLLRAEKDAQGASERPEAVNVLTYHRSKGLEWPAVVAMNLDQKLRADVWGISVEAEKEEVDLSRPLADRWLKYWVNPYGRQTKGVDWLEALSESQWQVRSTDAATAEEARLLYVGFTRARDYLILPTNKDGAPWLDRAFARGGGTVPVLTPDSTDAPFDWGGKEVNKFLQTWTEPRNLPSAELGYTAVPFIDELREGRKTYPDGFASPEWRLDNYGGGTLARQHRYFSPSAPDPATDERLYGQAIGNFLSGMPTQLDPAIQIERAASLLENYLPGGETDPQEMVNQATAFSDWLKQNYPTATVRRRVPLNFQISNKQIHLTADWLLELDNDQLVLIQDVYQSGKQFDKQSAQHVADLALTQDAVRSLTGKVVAESWLHLPVMGCVWNSSASVAVKASVGEQGSLFT</sequence>
<evidence type="ECO:0000256" key="4">
    <source>
        <dbReference type="ARBA" id="ARBA00022840"/>
    </source>
</evidence>
<organism evidence="12 13">
    <name type="scientific">Neolewinella aurantiaca</name>
    <dbReference type="NCBI Taxonomy" id="2602767"/>
    <lineage>
        <taxon>Bacteria</taxon>
        <taxon>Pseudomonadati</taxon>
        <taxon>Bacteroidota</taxon>
        <taxon>Saprospiria</taxon>
        <taxon>Saprospirales</taxon>
        <taxon>Lewinellaceae</taxon>
        <taxon>Neolewinella</taxon>
    </lineage>
</organism>
<dbReference type="Proteomes" id="UP000321907">
    <property type="component" value="Unassembled WGS sequence"/>
</dbReference>
<dbReference type="RefSeq" id="WP_147929665.1">
    <property type="nucleotide sequence ID" value="NZ_VOXD01000005.1"/>
</dbReference>
<evidence type="ECO:0000256" key="9">
    <source>
        <dbReference type="PROSITE-ProRule" id="PRU00560"/>
    </source>
</evidence>
<comment type="catalytic activity">
    <reaction evidence="8">
        <text>ATP + H2O = ADP + phosphate + H(+)</text>
        <dbReference type="Rhea" id="RHEA:13065"/>
        <dbReference type="ChEBI" id="CHEBI:15377"/>
        <dbReference type="ChEBI" id="CHEBI:15378"/>
        <dbReference type="ChEBI" id="CHEBI:30616"/>
        <dbReference type="ChEBI" id="CHEBI:43474"/>
        <dbReference type="ChEBI" id="CHEBI:456216"/>
        <dbReference type="EC" id="5.6.2.4"/>
    </reaction>
</comment>
<dbReference type="InterPro" id="IPR014016">
    <property type="entry name" value="UvrD-like_ATP-bd"/>
</dbReference>
<dbReference type="OrthoDB" id="9810135at2"/>
<dbReference type="InterPro" id="IPR000212">
    <property type="entry name" value="DNA_helicase_UvrD/REP"/>
</dbReference>
<evidence type="ECO:0000259" key="10">
    <source>
        <dbReference type="PROSITE" id="PS51198"/>
    </source>
</evidence>
<evidence type="ECO:0000256" key="6">
    <source>
        <dbReference type="ARBA" id="ARBA00034617"/>
    </source>
</evidence>
<keyword evidence="5" id="KW-0413">Isomerase</keyword>
<dbReference type="GO" id="GO:0000725">
    <property type="term" value="P:recombinational repair"/>
    <property type="evidence" value="ECO:0007669"/>
    <property type="project" value="TreeGrafter"/>
</dbReference>
<dbReference type="Gene3D" id="1.10.486.10">
    <property type="entry name" value="PCRA, domain 4"/>
    <property type="match status" value="1"/>
</dbReference>
<dbReference type="SUPFAM" id="SSF52540">
    <property type="entry name" value="P-loop containing nucleoside triphosphate hydrolases"/>
    <property type="match status" value="1"/>
</dbReference>
<feature type="binding site" evidence="9">
    <location>
        <begin position="11"/>
        <end position="18"/>
    </location>
    <ligand>
        <name>ATP</name>
        <dbReference type="ChEBI" id="CHEBI:30616"/>
    </ligand>
</feature>
<protein>
    <recommendedName>
        <fullName evidence="7">DNA 3'-5' helicase</fullName>
        <ecNumber evidence="7">5.6.2.4</ecNumber>
    </recommendedName>
</protein>
<keyword evidence="2 9" id="KW-0378">Hydrolase</keyword>
<evidence type="ECO:0000256" key="2">
    <source>
        <dbReference type="ARBA" id="ARBA00022801"/>
    </source>
</evidence>
<evidence type="ECO:0000256" key="1">
    <source>
        <dbReference type="ARBA" id="ARBA00022741"/>
    </source>
</evidence>
<evidence type="ECO:0000259" key="11">
    <source>
        <dbReference type="PROSITE" id="PS51217"/>
    </source>
</evidence>
<dbReference type="GO" id="GO:0003677">
    <property type="term" value="F:DNA binding"/>
    <property type="evidence" value="ECO:0007669"/>
    <property type="project" value="InterPro"/>
</dbReference>
<evidence type="ECO:0000256" key="7">
    <source>
        <dbReference type="ARBA" id="ARBA00034808"/>
    </source>
</evidence>
<dbReference type="PANTHER" id="PTHR11070">
    <property type="entry name" value="UVRD / RECB / PCRA DNA HELICASE FAMILY MEMBER"/>
    <property type="match status" value="1"/>
</dbReference>
<dbReference type="PROSITE" id="PS51198">
    <property type="entry name" value="UVRD_HELICASE_ATP_BIND"/>
    <property type="match status" value="1"/>
</dbReference>
<gene>
    <name evidence="12" type="ORF">FUA23_05200</name>
</gene>
<keyword evidence="1 9" id="KW-0547">Nucleotide-binding</keyword>
<dbReference type="PROSITE" id="PS51217">
    <property type="entry name" value="UVRD_HELICASE_CTER"/>
    <property type="match status" value="1"/>
</dbReference>
<reference evidence="12 13" key="1">
    <citation type="submission" date="2019-08" db="EMBL/GenBank/DDBJ databases">
        <title>Lewinella sp. strain SSH13 Genome sequencing and assembly.</title>
        <authorList>
            <person name="Kim I."/>
        </authorList>
    </citation>
    <scope>NUCLEOTIDE SEQUENCE [LARGE SCALE GENOMIC DNA]</scope>
    <source>
        <strain evidence="12 13">SSH13</strain>
    </source>
</reference>
<dbReference type="Pfam" id="PF13361">
    <property type="entry name" value="UvrD_C"/>
    <property type="match status" value="1"/>
</dbReference>
<dbReference type="Gene3D" id="3.40.50.300">
    <property type="entry name" value="P-loop containing nucleotide triphosphate hydrolases"/>
    <property type="match status" value="4"/>
</dbReference>
<dbReference type="GO" id="GO:0005524">
    <property type="term" value="F:ATP binding"/>
    <property type="evidence" value="ECO:0007669"/>
    <property type="project" value="UniProtKB-UniRule"/>
</dbReference>
<evidence type="ECO:0000313" key="12">
    <source>
        <dbReference type="EMBL" id="TXF90837.1"/>
    </source>
</evidence>
<dbReference type="InterPro" id="IPR027417">
    <property type="entry name" value="P-loop_NTPase"/>
</dbReference>
<accession>A0A5C7FW08</accession>
<dbReference type="PANTHER" id="PTHR11070:SF67">
    <property type="entry name" value="DNA 3'-5' HELICASE"/>
    <property type="match status" value="1"/>
</dbReference>
<dbReference type="GO" id="GO:0005829">
    <property type="term" value="C:cytosol"/>
    <property type="evidence" value="ECO:0007669"/>
    <property type="project" value="TreeGrafter"/>
</dbReference>
<dbReference type="AlphaFoldDB" id="A0A5C7FW08"/>
<keyword evidence="13" id="KW-1185">Reference proteome</keyword>
<dbReference type="GO" id="GO:0016887">
    <property type="term" value="F:ATP hydrolysis activity"/>
    <property type="evidence" value="ECO:0007669"/>
    <property type="project" value="RHEA"/>
</dbReference>
<keyword evidence="3 9" id="KW-0347">Helicase</keyword>
<evidence type="ECO:0000256" key="5">
    <source>
        <dbReference type="ARBA" id="ARBA00023235"/>
    </source>
</evidence>
<dbReference type="EC" id="5.6.2.4" evidence="7"/>
<dbReference type="EMBL" id="VOXD01000005">
    <property type="protein sequence ID" value="TXF90837.1"/>
    <property type="molecule type" value="Genomic_DNA"/>
</dbReference>
<feature type="domain" description="UvrD-like helicase ATP-binding" evidence="10">
    <location>
        <begin position="1"/>
        <end position="413"/>
    </location>
</feature>
<keyword evidence="4 9" id="KW-0067">ATP-binding</keyword>
<dbReference type="InterPro" id="IPR014017">
    <property type="entry name" value="DNA_helicase_UvrD-like_C"/>
</dbReference>
<evidence type="ECO:0000313" key="13">
    <source>
        <dbReference type="Proteomes" id="UP000321907"/>
    </source>
</evidence>
<evidence type="ECO:0000256" key="3">
    <source>
        <dbReference type="ARBA" id="ARBA00022806"/>
    </source>
</evidence>
<feature type="domain" description="UvrD-like helicase C-terminal" evidence="11">
    <location>
        <begin position="421"/>
        <end position="721"/>
    </location>
</feature>
<dbReference type="Pfam" id="PF00580">
    <property type="entry name" value="UvrD-helicase"/>
    <property type="match status" value="1"/>
</dbReference>
<name>A0A5C7FW08_9BACT</name>